<dbReference type="GeneID" id="14870333"/>
<gene>
    <name evidence="2" type="ORF">DFA_04116</name>
</gene>
<feature type="compositionally biased region" description="Low complexity" evidence="1">
    <location>
        <begin position="138"/>
        <end position="153"/>
    </location>
</feature>
<keyword evidence="3" id="KW-1185">Reference proteome</keyword>
<dbReference type="AlphaFoldDB" id="F4Q1C0"/>
<evidence type="ECO:0000256" key="1">
    <source>
        <dbReference type="SAM" id="MobiDB-lite"/>
    </source>
</evidence>
<organism evidence="2 3">
    <name type="scientific">Cavenderia fasciculata</name>
    <name type="common">Slime mold</name>
    <name type="synonym">Dictyostelium fasciculatum</name>
    <dbReference type="NCBI Taxonomy" id="261658"/>
    <lineage>
        <taxon>Eukaryota</taxon>
        <taxon>Amoebozoa</taxon>
        <taxon>Evosea</taxon>
        <taxon>Eumycetozoa</taxon>
        <taxon>Dictyostelia</taxon>
        <taxon>Acytosteliales</taxon>
        <taxon>Cavenderiaceae</taxon>
        <taxon>Cavenderia</taxon>
    </lineage>
</organism>
<feature type="compositionally biased region" description="Polar residues" evidence="1">
    <location>
        <begin position="154"/>
        <end position="163"/>
    </location>
</feature>
<proteinExistence type="predicted"/>
<dbReference type="KEGG" id="dfa:DFA_04116"/>
<dbReference type="RefSeq" id="XP_004366525.1">
    <property type="nucleotide sequence ID" value="XM_004366468.1"/>
</dbReference>
<dbReference type="EMBL" id="GL883018">
    <property type="protein sequence ID" value="EGG18621.1"/>
    <property type="molecule type" value="Genomic_DNA"/>
</dbReference>
<evidence type="ECO:0000313" key="3">
    <source>
        <dbReference type="Proteomes" id="UP000007797"/>
    </source>
</evidence>
<dbReference type="Proteomes" id="UP000007797">
    <property type="component" value="Unassembled WGS sequence"/>
</dbReference>
<feature type="region of interest" description="Disordered" evidence="1">
    <location>
        <begin position="138"/>
        <end position="163"/>
    </location>
</feature>
<protein>
    <submittedName>
        <fullName evidence="2">Uncharacterized protein</fullName>
    </submittedName>
</protein>
<name>F4Q1C0_CACFS</name>
<reference evidence="3" key="1">
    <citation type="journal article" date="2011" name="Genome Res.">
        <title>Phylogeny-wide analysis of social amoeba genomes highlights ancient origins for complex intercellular communication.</title>
        <authorList>
            <person name="Heidel A.J."/>
            <person name="Lawal H.M."/>
            <person name="Felder M."/>
            <person name="Schilde C."/>
            <person name="Helps N.R."/>
            <person name="Tunggal B."/>
            <person name="Rivero F."/>
            <person name="John U."/>
            <person name="Schleicher M."/>
            <person name="Eichinger L."/>
            <person name="Platzer M."/>
            <person name="Noegel A.A."/>
            <person name="Schaap P."/>
            <person name="Gloeckner G."/>
        </authorList>
    </citation>
    <scope>NUCLEOTIDE SEQUENCE [LARGE SCALE GENOMIC DNA]</scope>
    <source>
        <strain evidence="3">SH3</strain>
    </source>
</reference>
<evidence type="ECO:0000313" key="2">
    <source>
        <dbReference type="EMBL" id="EGG18621.1"/>
    </source>
</evidence>
<accession>F4Q1C0</accession>
<sequence>MGRVVLRWKNKEKAVLLTTIENLKKNNPNKEFTPNELAVEVKTIKIFDRFTEAQVCNKINNTFRPPYSNEIPRVVKKQKHDGEFADSQMPPMSPNTATSIQQTDDLDPIISRHSNYQHFSNNRTTAPKPEPTTPALIPTTTSTNTSTPCNGSTASKPQKSSTQYVNPTCTFSETESTTTPTTIPIVANTPPSSAPLLSNHNNNTMPDKYIDDIDTLGYNNNNNSMFISFYGQGNETLTIYLPLCMGETFKHTITSSGDIIVQVFRSDFCCDFTKTKRLPHPLAGTYRAYFKRPQDYGMPVLATNKGYKEMYLQEMCGFTFKREIKEISEEVEL</sequence>